<comment type="pathway">
    <text evidence="1">tRNA modification; 5-methoxycarbonylmethyl-2-thiouridine-tRNA biosynthesis.</text>
</comment>
<dbReference type="PANTHER" id="PTHR16184:SF6">
    <property type="entry name" value="ELONGATOR COMPLEX PROTEIN 6"/>
    <property type="match status" value="1"/>
</dbReference>
<dbReference type="HOGENOM" id="CLU_059771_0_0_1"/>
<dbReference type="EMBL" id="KL660704">
    <property type="protein sequence ID" value="KFA64044.1"/>
    <property type="molecule type" value="Genomic_DNA"/>
</dbReference>
<reference evidence="3 4" key="1">
    <citation type="journal article" date="2014" name="BMC Genomics">
        <title>Comparative genome sequencing reveals chemotype-specific gene clusters in the toxigenic black mold Stachybotrys.</title>
        <authorList>
            <person name="Semeiks J."/>
            <person name="Borek D."/>
            <person name="Otwinowski Z."/>
            <person name="Grishin N.V."/>
        </authorList>
    </citation>
    <scope>NUCLEOTIDE SEQUENCE [LARGE SCALE GENOMIC DNA]</scope>
    <source>
        <strain evidence="3 4">IBT 40285</strain>
    </source>
</reference>
<dbReference type="GO" id="GO:0002098">
    <property type="term" value="P:tRNA wobble uridine modification"/>
    <property type="evidence" value="ECO:0007669"/>
    <property type="project" value="InterPro"/>
</dbReference>
<keyword evidence="4" id="KW-1185">Reference proteome</keyword>
<evidence type="ECO:0008006" key="5">
    <source>
        <dbReference type="Google" id="ProtNLM"/>
    </source>
</evidence>
<gene>
    <name evidence="3" type="ORF">S40285_04218</name>
</gene>
<evidence type="ECO:0000313" key="3">
    <source>
        <dbReference type="EMBL" id="KFA64044.1"/>
    </source>
</evidence>
<dbReference type="UniPathway" id="UPA00988"/>
<dbReference type="OrthoDB" id="9995306at2759"/>
<dbReference type="Proteomes" id="UP000028524">
    <property type="component" value="Unassembled WGS sequence"/>
</dbReference>
<dbReference type="GO" id="GO:0033588">
    <property type="term" value="C:elongator holoenzyme complex"/>
    <property type="evidence" value="ECO:0007669"/>
    <property type="project" value="InterPro"/>
</dbReference>
<dbReference type="Pfam" id="PF09807">
    <property type="entry name" value="ELP6"/>
    <property type="match status" value="1"/>
</dbReference>
<dbReference type="InterPro" id="IPR027417">
    <property type="entry name" value="P-loop_NTPase"/>
</dbReference>
<accession>A0A084QJA9</accession>
<dbReference type="OMA" id="LYFIQRD"/>
<dbReference type="STRING" id="1283841.A0A084QJA9"/>
<dbReference type="AlphaFoldDB" id="A0A084QJA9"/>
<comment type="similarity">
    <text evidence="2">Belongs to the ELP6 family.</text>
</comment>
<dbReference type="CDD" id="cd19495">
    <property type="entry name" value="Elp6"/>
    <property type="match status" value="1"/>
</dbReference>
<dbReference type="PANTHER" id="PTHR16184">
    <property type="entry name" value="ELONGATOR COMPLEX PROTEIN 6"/>
    <property type="match status" value="1"/>
</dbReference>
<name>A0A084QJA9_STAC4</name>
<dbReference type="InParanoid" id="A0A084QJA9"/>
<evidence type="ECO:0000256" key="1">
    <source>
        <dbReference type="ARBA" id="ARBA00005043"/>
    </source>
</evidence>
<evidence type="ECO:0000313" key="4">
    <source>
        <dbReference type="Proteomes" id="UP000028524"/>
    </source>
</evidence>
<sequence length="269" mass="28532">MSSKIPPLLEPYLALPAEASLLLLTNVLGASSNWLVLRYLCSYLKGPVGIRHGEDENGGRGQDVGVMLVSFLRDGAFWHEGAGKLGLDLDALNRAGRFVFVDGLAQLFNGDQSSGGSPKQRVLRSSSIDLVAKDCIAALADLKTTKKIIIVDQLDLLLAASGEDVTSTQMQNLVLVLREHAHAALLTLAADTPLLHGQTTTLERQHAALVLGLAHEADAVLALRMLDTGSARDVSGVMRITGAEGTGEGMEYLYYVAGDGGVKVFERGA</sequence>
<dbReference type="InterPro" id="IPR018627">
    <property type="entry name" value="ELP6"/>
</dbReference>
<proteinExistence type="inferred from homology"/>
<dbReference type="Gene3D" id="3.40.50.300">
    <property type="entry name" value="P-loop containing nucleotide triphosphate hydrolases"/>
    <property type="match status" value="1"/>
</dbReference>
<protein>
    <recommendedName>
        <fullName evidence="5">Elongator complex protein 6</fullName>
    </recommendedName>
</protein>
<organism evidence="3 4">
    <name type="scientific">Stachybotrys chlorohalonatus (strain IBT 40285)</name>
    <dbReference type="NCBI Taxonomy" id="1283841"/>
    <lineage>
        <taxon>Eukaryota</taxon>
        <taxon>Fungi</taxon>
        <taxon>Dikarya</taxon>
        <taxon>Ascomycota</taxon>
        <taxon>Pezizomycotina</taxon>
        <taxon>Sordariomycetes</taxon>
        <taxon>Hypocreomycetidae</taxon>
        <taxon>Hypocreales</taxon>
        <taxon>Stachybotryaceae</taxon>
        <taxon>Stachybotrys</taxon>
    </lineage>
</organism>
<evidence type="ECO:0000256" key="2">
    <source>
        <dbReference type="ARBA" id="ARBA00008837"/>
    </source>
</evidence>